<evidence type="ECO:0000256" key="10">
    <source>
        <dbReference type="HAMAP-Rule" id="MF_00019"/>
    </source>
</evidence>
<dbReference type="PANTHER" id="PTHR30100:SF1">
    <property type="entry name" value="PHOSPHATE ACYLTRANSFERASE"/>
    <property type="match status" value="1"/>
</dbReference>
<comment type="similarity">
    <text evidence="10">Belongs to the PlsX family.</text>
</comment>
<dbReference type="NCBIfam" id="TIGR00182">
    <property type="entry name" value="plsX"/>
    <property type="match status" value="1"/>
</dbReference>
<keyword evidence="12" id="KW-1185">Reference proteome</keyword>
<evidence type="ECO:0000256" key="6">
    <source>
        <dbReference type="ARBA" id="ARBA00023209"/>
    </source>
</evidence>
<sequence length="326" mass="34627">MGGDESPHSFVCASVSFLKLHSLAHITLFGDKATLESSLSTLDINAVASRLNVVHAGQIVTPEEKPGVALRSKQRSSMWLALSAVASGEMQAVLSAGNTGALMAMARHLLGTLEGIERPAICKRMPVSGAPCFVLDLGANVKVGAKQLREFALMGAALAEVEGVAPVKVGLLNVGEELQKGTEVLQETDKLLRDDPRYQYLGFVEGNAIFEGVANVVVCDGFAGNVALKASEGLARYLIQDLRRYFAASWWRKFLGALLGLMAIGWFKRLDPAGYNGALLVGLKGVVVKSHGGADGKGFQAALRVANDQAQRRPDQLLASWLSQSA</sequence>
<dbReference type="SUPFAM" id="SSF53659">
    <property type="entry name" value="Isocitrate/Isopropylmalate dehydrogenase-like"/>
    <property type="match status" value="1"/>
</dbReference>
<evidence type="ECO:0000256" key="5">
    <source>
        <dbReference type="ARBA" id="ARBA00023098"/>
    </source>
</evidence>
<dbReference type="GO" id="GO:0008654">
    <property type="term" value="P:phospholipid biosynthetic process"/>
    <property type="evidence" value="ECO:0007669"/>
    <property type="project" value="UniProtKB-KW"/>
</dbReference>
<keyword evidence="6 10" id="KW-0594">Phospholipid biosynthesis</keyword>
<dbReference type="PIRSF" id="PIRSF002465">
    <property type="entry name" value="Phsphlp_syn_PlsX"/>
    <property type="match status" value="1"/>
</dbReference>
<dbReference type="AlphaFoldDB" id="A0AAN2BJ84"/>
<dbReference type="PANTHER" id="PTHR30100">
    <property type="entry name" value="FATTY ACID/PHOSPHOLIPID SYNTHESIS PROTEIN PLSX"/>
    <property type="match status" value="1"/>
</dbReference>
<gene>
    <name evidence="10" type="primary">plsX</name>
    <name evidence="11" type="ORF">MARGE09_P0950</name>
</gene>
<keyword evidence="2 10" id="KW-0963">Cytoplasm</keyword>
<accession>A0AAN2BJ84</accession>
<dbReference type="Gene3D" id="3.40.718.10">
    <property type="entry name" value="Isopropylmalate Dehydrogenase"/>
    <property type="match status" value="1"/>
</dbReference>
<dbReference type="EMBL" id="AP023086">
    <property type="protein sequence ID" value="BCD96750.1"/>
    <property type="molecule type" value="Genomic_DNA"/>
</dbReference>
<dbReference type="InterPro" id="IPR003664">
    <property type="entry name" value="FA_synthesis"/>
</dbReference>
<keyword evidence="3 10" id="KW-0444">Lipid biosynthesis</keyword>
<comment type="pathway">
    <text evidence="10">Lipid metabolism; phospholipid metabolism.</text>
</comment>
<dbReference type="GO" id="GO:0006633">
    <property type="term" value="P:fatty acid biosynthetic process"/>
    <property type="evidence" value="ECO:0007669"/>
    <property type="project" value="UniProtKB-UniRule"/>
</dbReference>
<dbReference type="HAMAP" id="MF_00019">
    <property type="entry name" value="PlsX"/>
    <property type="match status" value="1"/>
</dbReference>
<evidence type="ECO:0000256" key="9">
    <source>
        <dbReference type="ARBA" id="ARBA00046608"/>
    </source>
</evidence>
<dbReference type="KEGG" id="marq:MARGE09_P0950"/>
<protein>
    <recommendedName>
        <fullName evidence="8 10">Phosphate acyltransferase</fullName>
        <ecNumber evidence="8 10">2.3.1.274</ecNumber>
    </recommendedName>
    <alternativeName>
        <fullName evidence="10">Acyl-ACP phosphotransacylase</fullName>
    </alternativeName>
    <alternativeName>
        <fullName evidence="10">Acyl-[acyl-carrier-protein]--phosphate acyltransferase</fullName>
    </alternativeName>
    <alternativeName>
        <fullName evidence="10">Phosphate-acyl-ACP acyltransferase</fullName>
    </alternativeName>
</protein>
<dbReference type="Proteomes" id="UP001320119">
    <property type="component" value="Chromosome"/>
</dbReference>
<dbReference type="InterPro" id="IPR012281">
    <property type="entry name" value="Phospholipid_synth_PlsX-like"/>
</dbReference>
<evidence type="ECO:0000256" key="3">
    <source>
        <dbReference type="ARBA" id="ARBA00022516"/>
    </source>
</evidence>
<evidence type="ECO:0000313" key="12">
    <source>
        <dbReference type="Proteomes" id="UP001320119"/>
    </source>
</evidence>
<dbReference type="EC" id="2.3.1.274" evidence="8 10"/>
<keyword evidence="4 10" id="KW-0808">Transferase</keyword>
<evidence type="ECO:0000313" key="11">
    <source>
        <dbReference type="EMBL" id="BCD96750.1"/>
    </source>
</evidence>
<evidence type="ECO:0000256" key="2">
    <source>
        <dbReference type="ARBA" id="ARBA00022490"/>
    </source>
</evidence>
<comment type="function">
    <text evidence="10">Catalyzes the reversible formation of acyl-phosphate (acyl-PO(4)) from acyl-[acyl-carrier-protein] (acyl-ACP). This enzyme utilizes acyl-ACP as fatty acyl donor, but not acyl-CoA.</text>
</comment>
<name>A0AAN2BJ84_9GAMM</name>
<evidence type="ECO:0000256" key="4">
    <source>
        <dbReference type="ARBA" id="ARBA00022679"/>
    </source>
</evidence>
<dbReference type="GO" id="GO:0005737">
    <property type="term" value="C:cytoplasm"/>
    <property type="evidence" value="ECO:0007669"/>
    <property type="project" value="UniProtKB-SubCell"/>
</dbReference>
<keyword evidence="7 10" id="KW-1208">Phospholipid metabolism</keyword>
<comment type="subcellular location">
    <subcellularLocation>
        <location evidence="10">Cytoplasm</location>
    </subcellularLocation>
    <text evidence="10">Associated with the membrane possibly through PlsY.</text>
</comment>
<dbReference type="Pfam" id="PF02504">
    <property type="entry name" value="FA_synthesis"/>
    <property type="match status" value="1"/>
</dbReference>
<evidence type="ECO:0000256" key="7">
    <source>
        <dbReference type="ARBA" id="ARBA00023264"/>
    </source>
</evidence>
<keyword evidence="5 10" id="KW-0443">Lipid metabolism</keyword>
<reference evidence="11 12" key="1">
    <citation type="journal article" date="2022" name="IScience">
        <title>An ultrasensitive nanofiber-based assay for enzymatic hydrolysis and deep-sea microbial degradation of cellulose.</title>
        <authorList>
            <person name="Tsudome M."/>
            <person name="Tachioka M."/>
            <person name="Miyazaki M."/>
            <person name="Uchimura K."/>
            <person name="Tsuda M."/>
            <person name="Takaki Y."/>
            <person name="Deguchi S."/>
        </authorList>
    </citation>
    <scope>NUCLEOTIDE SEQUENCE [LARGE SCALE GENOMIC DNA]</scope>
    <source>
        <strain evidence="11 12">GE09</strain>
    </source>
</reference>
<organism evidence="11 12">
    <name type="scientific">Marinagarivorans cellulosilyticus</name>
    <dbReference type="NCBI Taxonomy" id="2721545"/>
    <lineage>
        <taxon>Bacteria</taxon>
        <taxon>Pseudomonadati</taxon>
        <taxon>Pseudomonadota</taxon>
        <taxon>Gammaproteobacteria</taxon>
        <taxon>Cellvibrionales</taxon>
        <taxon>Cellvibrionaceae</taxon>
        <taxon>Marinagarivorans</taxon>
    </lineage>
</organism>
<keyword evidence="11" id="KW-0012">Acyltransferase</keyword>
<comment type="subunit">
    <text evidence="9 10">Homodimer. Probably interacts with PlsY.</text>
</comment>
<dbReference type="GO" id="GO:0043811">
    <property type="term" value="F:phosphate:acyl-[acyl carrier protein] acyltransferase activity"/>
    <property type="evidence" value="ECO:0007669"/>
    <property type="project" value="UniProtKB-UniRule"/>
</dbReference>
<evidence type="ECO:0000256" key="8">
    <source>
        <dbReference type="ARBA" id="ARBA00024069"/>
    </source>
</evidence>
<proteinExistence type="inferred from homology"/>
<evidence type="ECO:0000256" key="1">
    <source>
        <dbReference type="ARBA" id="ARBA00001232"/>
    </source>
</evidence>
<comment type="catalytic activity">
    <reaction evidence="1 10">
        <text>a fatty acyl-[ACP] + phosphate = an acyl phosphate + holo-[ACP]</text>
        <dbReference type="Rhea" id="RHEA:42292"/>
        <dbReference type="Rhea" id="RHEA-COMP:9685"/>
        <dbReference type="Rhea" id="RHEA-COMP:14125"/>
        <dbReference type="ChEBI" id="CHEBI:43474"/>
        <dbReference type="ChEBI" id="CHEBI:59918"/>
        <dbReference type="ChEBI" id="CHEBI:64479"/>
        <dbReference type="ChEBI" id="CHEBI:138651"/>
        <dbReference type="EC" id="2.3.1.274"/>
    </reaction>
</comment>